<keyword evidence="2" id="KW-1133">Transmembrane helix</keyword>
<name>A0A8K0EFJ7_BRALA</name>
<keyword evidence="2" id="KW-0812">Transmembrane</keyword>
<feature type="region of interest" description="Disordered" evidence="1">
    <location>
        <begin position="349"/>
        <end position="378"/>
    </location>
</feature>
<protein>
    <submittedName>
        <fullName evidence="3">Hypp8506 protein</fullName>
    </submittedName>
</protein>
<dbReference type="AlphaFoldDB" id="A0A8K0EFJ7"/>
<feature type="compositionally biased region" description="Polar residues" evidence="1">
    <location>
        <begin position="353"/>
        <end position="364"/>
    </location>
</feature>
<dbReference type="EMBL" id="OV696702">
    <property type="protein sequence ID" value="CAH1249038.1"/>
    <property type="molecule type" value="Genomic_DNA"/>
</dbReference>
<evidence type="ECO:0000313" key="4">
    <source>
        <dbReference type="Proteomes" id="UP000838412"/>
    </source>
</evidence>
<keyword evidence="4" id="KW-1185">Reference proteome</keyword>
<sequence>MRKFRSQIKAYRTAVGQKSSSCVVLVSRVYFSREQPQVFIVLVGPATYVLKMGKTPPCFRLCFLTYTLAVLFETGGMQPTMATIGCTVVRLSGEYFYQSRQMTTYSVTDETTGNRPIYASDTTNNFLHYQESENAWFVGSTPRGGFRYLGARAITDCGPVPVTPGVTSVRPSHGANITVGQTVEVACWNDITVTVQCLQNGSFDSSSPFCPEPTTTILETSEGSTTASPELHMDDRSGDNSTNIIPIVGGVVAGLVFVVIAAVAAFFFVRKRNAGLDQETRASSQRGTNLGNSTYYEPVMSDVVLTDTGAQYLPHAARPYTSAAHPRATGGEPQYSTIPEYSTIDEMDRKGVSSPQTKNNNLDQLYSKPVKKTKDSREEGMVDNVLYETRDVIDGEGATGCNGRDGYVDNDMYG</sequence>
<proteinExistence type="predicted"/>
<evidence type="ECO:0000256" key="2">
    <source>
        <dbReference type="SAM" id="Phobius"/>
    </source>
</evidence>
<feature type="transmembrane region" description="Helical" evidence="2">
    <location>
        <begin position="244"/>
        <end position="269"/>
    </location>
</feature>
<gene>
    <name evidence="3" type="primary">Hypp8506</name>
    <name evidence="3" type="ORF">BLAG_LOCUS10277</name>
</gene>
<organism evidence="3 4">
    <name type="scientific">Branchiostoma lanceolatum</name>
    <name type="common">Common lancelet</name>
    <name type="synonym">Amphioxus lanceolatum</name>
    <dbReference type="NCBI Taxonomy" id="7740"/>
    <lineage>
        <taxon>Eukaryota</taxon>
        <taxon>Metazoa</taxon>
        <taxon>Chordata</taxon>
        <taxon>Cephalochordata</taxon>
        <taxon>Leptocardii</taxon>
        <taxon>Amphioxiformes</taxon>
        <taxon>Branchiostomatidae</taxon>
        <taxon>Branchiostoma</taxon>
    </lineage>
</organism>
<keyword evidence="2" id="KW-0472">Membrane</keyword>
<dbReference type="OrthoDB" id="5985073at2759"/>
<dbReference type="Proteomes" id="UP000838412">
    <property type="component" value="Chromosome 17"/>
</dbReference>
<accession>A0A8K0EFJ7</accession>
<evidence type="ECO:0000313" key="3">
    <source>
        <dbReference type="EMBL" id="CAH1249038.1"/>
    </source>
</evidence>
<evidence type="ECO:0000256" key="1">
    <source>
        <dbReference type="SAM" id="MobiDB-lite"/>
    </source>
</evidence>
<reference evidence="3" key="1">
    <citation type="submission" date="2022-01" db="EMBL/GenBank/DDBJ databases">
        <authorList>
            <person name="Braso-Vives M."/>
        </authorList>
    </citation>
    <scope>NUCLEOTIDE SEQUENCE</scope>
</reference>